<dbReference type="GO" id="GO:0016787">
    <property type="term" value="F:hydrolase activity"/>
    <property type="evidence" value="ECO:0007669"/>
    <property type="project" value="UniProtKB-KW"/>
</dbReference>
<feature type="non-terminal residue" evidence="1">
    <location>
        <position position="1"/>
    </location>
</feature>
<dbReference type="CDD" id="cd22431">
    <property type="entry name" value="KH-I_RNaseY"/>
    <property type="match status" value="1"/>
</dbReference>
<accession>T1BKB5</accession>
<keyword evidence="1" id="KW-0378">Hydrolase</keyword>
<organism evidence="1">
    <name type="scientific">mine drainage metagenome</name>
    <dbReference type="NCBI Taxonomy" id="410659"/>
    <lineage>
        <taxon>unclassified sequences</taxon>
        <taxon>metagenomes</taxon>
        <taxon>ecological metagenomes</taxon>
    </lineage>
</organism>
<dbReference type="AlphaFoldDB" id="T1BKB5"/>
<reference evidence="1" key="2">
    <citation type="journal article" date="2014" name="ISME J.">
        <title>Microbial stratification in low pH oxic and suboxic macroscopic growths along an acid mine drainage.</title>
        <authorList>
            <person name="Mendez-Garcia C."/>
            <person name="Mesa V."/>
            <person name="Sprenger R.R."/>
            <person name="Richter M."/>
            <person name="Diez M.S."/>
            <person name="Solano J."/>
            <person name="Bargiela R."/>
            <person name="Golyshina O.V."/>
            <person name="Manteca A."/>
            <person name="Ramos J.L."/>
            <person name="Gallego J.R."/>
            <person name="Llorente I."/>
            <person name="Martins Dos Santos V.A."/>
            <person name="Jensen O.N."/>
            <person name="Pelaez A.I."/>
            <person name="Sanchez J."/>
            <person name="Ferrer M."/>
        </authorList>
    </citation>
    <scope>NUCLEOTIDE SEQUENCE</scope>
</reference>
<name>T1BKB5_9ZZZZ</name>
<dbReference type="SUPFAM" id="SSF54791">
    <property type="entry name" value="Eukaryotic type KH-domain (KH-domain type I)"/>
    <property type="match status" value="1"/>
</dbReference>
<feature type="non-terminal residue" evidence="1">
    <location>
        <position position="148"/>
    </location>
</feature>
<gene>
    <name evidence="1" type="ORF">B1B_05532</name>
</gene>
<reference evidence="1" key="1">
    <citation type="submission" date="2013-08" db="EMBL/GenBank/DDBJ databases">
        <authorList>
            <person name="Mendez C."/>
            <person name="Richter M."/>
            <person name="Ferrer M."/>
            <person name="Sanchez J."/>
        </authorList>
    </citation>
    <scope>NUCLEOTIDE SEQUENCE</scope>
</reference>
<dbReference type="SUPFAM" id="SSF109604">
    <property type="entry name" value="HD-domain/PDEase-like"/>
    <property type="match status" value="1"/>
</dbReference>
<evidence type="ECO:0000313" key="1">
    <source>
        <dbReference type="EMBL" id="EQD68943.1"/>
    </source>
</evidence>
<protein>
    <submittedName>
        <fullName evidence="1">RNA binding metal dependent phosphohydrolase</fullName>
    </submittedName>
</protein>
<proteinExistence type="predicted"/>
<sequence>EGRNIRALESALGVDLIIDDTPETVVLSSFDPVRREVARVSLTKLLSDGRIHPTRIEEVVAKSREEVAGRIMEEGEKALFELGLQGIHPELIKLVGTLRYRYSYGQNVLGHVKEVAYLSGMIAAEIGADERLAKEAGIVPRQSGRRLT</sequence>
<comment type="caution">
    <text evidence="1">The sequence shown here is derived from an EMBL/GenBank/DDBJ whole genome shotgun (WGS) entry which is preliminary data.</text>
</comment>
<dbReference type="GO" id="GO:0003723">
    <property type="term" value="F:RNA binding"/>
    <property type="evidence" value="ECO:0007669"/>
    <property type="project" value="InterPro"/>
</dbReference>
<dbReference type="InterPro" id="IPR036612">
    <property type="entry name" value="KH_dom_type_1_sf"/>
</dbReference>
<dbReference type="EMBL" id="AUZY01003503">
    <property type="protein sequence ID" value="EQD68943.1"/>
    <property type="molecule type" value="Genomic_DNA"/>
</dbReference>